<gene>
    <name evidence="1" type="ORF">BCIN_04g00480</name>
</gene>
<dbReference type="RefSeq" id="XP_001554463.1">
    <property type="nucleotide sequence ID" value="XM_001554413.2"/>
</dbReference>
<dbReference type="Proteomes" id="UP000001798">
    <property type="component" value="Chromosome 4"/>
</dbReference>
<organism evidence="1 2">
    <name type="scientific">Botryotinia fuckeliana (strain B05.10)</name>
    <name type="common">Noble rot fungus</name>
    <name type="synonym">Botrytis cinerea</name>
    <dbReference type="NCBI Taxonomy" id="332648"/>
    <lineage>
        <taxon>Eukaryota</taxon>
        <taxon>Fungi</taxon>
        <taxon>Dikarya</taxon>
        <taxon>Ascomycota</taxon>
        <taxon>Pezizomycotina</taxon>
        <taxon>Leotiomycetes</taxon>
        <taxon>Helotiales</taxon>
        <taxon>Sclerotiniaceae</taxon>
        <taxon>Botrytis</taxon>
    </lineage>
</organism>
<dbReference type="OrthoDB" id="3526343at2759"/>
<proteinExistence type="predicted"/>
<accession>A0A384JE00</accession>
<dbReference type="OMA" id="KEFWDHV"/>
<evidence type="ECO:0000313" key="2">
    <source>
        <dbReference type="Proteomes" id="UP000001798"/>
    </source>
</evidence>
<evidence type="ECO:0008006" key="3">
    <source>
        <dbReference type="Google" id="ProtNLM"/>
    </source>
</evidence>
<dbReference type="GeneID" id="5435017"/>
<reference evidence="1 2" key="3">
    <citation type="journal article" date="2017" name="Mol. Plant Pathol.">
        <title>A gapless genome sequence of the fungus Botrytis cinerea.</title>
        <authorList>
            <person name="Van Kan J.A."/>
            <person name="Stassen J.H."/>
            <person name="Mosbach A."/>
            <person name="Van Der Lee T.A."/>
            <person name="Faino L."/>
            <person name="Farmer A.D."/>
            <person name="Papasotiriou D.G."/>
            <person name="Zhou S."/>
            <person name="Seidl M.F."/>
            <person name="Cottam E."/>
            <person name="Edel D."/>
            <person name="Hahn M."/>
            <person name="Schwartz D.C."/>
            <person name="Dietrich R.A."/>
            <person name="Widdison S."/>
            <person name="Scalliet G."/>
        </authorList>
    </citation>
    <scope>NUCLEOTIDE SEQUENCE [LARGE SCALE GENOMIC DNA]</scope>
    <source>
        <strain evidence="1 2">B05.10</strain>
    </source>
</reference>
<protein>
    <recommendedName>
        <fullName evidence="3">F-box domain-containing protein</fullName>
    </recommendedName>
</protein>
<sequence>MSSSDSAGQRLQKLQLLQSQQQEDIDDLDVEDTIVSLLVKDSADVTGVFRNCPVEIILQVMSELDPVSKVCFSLTGSHFRRVSKKYSDIDKYIHGQCHPSSLDTCHASRLSLPLSLQVSTCGNFILDLDKRCFDYLPLDDSEVQWYPTLADLLWNENFFWSGGAQWCDGCYRVLPPTSWDQCAMEKEFWDHVENPSSTKLLPHEYITDLLARALVQGVNKRRSDYHFTGDPASFIPRIKALSYGGQSYQSQRNDIDLTICAKCRVKKIVTDNGRRQEAWTWGSSGFEGTGKKSDGVSMAGHGKNVGRAVYADNLADPQLPDSWMYFVLWEDILRESGHFVKEYEKVELPCPRRKVTKTIELTELDW</sequence>
<reference evidence="1 2" key="1">
    <citation type="journal article" date="2011" name="PLoS Genet.">
        <title>Genomic analysis of the necrotrophic fungal pathogens Sclerotinia sclerotiorum and Botrytis cinerea.</title>
        <authorList>
            <person name="Amselem J."/>
            <person name="Cuomo C.A."/>
            <person name="van Kan J.A."/>
            <person name="Viaud M."/>
            <person name="Benito E.P."/>
            <person name="Couloux A."/>
            <person name="Coutinho P.M."/>
            <person name="de Vries R.P."/>
            <person name="Dyer P.S."/>
            <person name="Fillinger S."/>
            <person name="Fournier E."/>
            <person name="Gout L."/>
            <person name="Hahn M."/>
            <person name="Kohn L."/>
            <person name="Lapalu N."/>
            <person name="Plummer K.M."/>
            <person name="Pradier J.M."/>
            <person name="Quevillon E."/>
            <person name="Sharon A."/>
            <person name="Simon A."/>
            <person name="ten Have A."/>
            <person name="Tudzynski B."/>
            <person name="Tudzynski P."/>
            <person name="Wincker P."/>
            <person name="Andrew M."/>
            <person name="Anthouard V."/>
            <person name="Beever R.E."/>
            <person name="Beffa R."/>
            <person name="Benoit I."/>
            <person name="Bouzid O."/>
            <person name="Brault B."/>
            <person name="Chen Z."/>
            <person name="Choquer M."/>
            <person name="Collemare J."/>
            <person name="Cotton P."/>
            <person name="Danchin E.G."/>
            <person name="Da Silva C."/>
            <person name="Gautier A."/>
            <person name="Giraud C."/>
            <person name="Giraud T."/>
            <person name="Gonzalez C."/>
            <person name="Grossetete S."/>
            <person name="Guldener U."/>
            <person name="Henrissat B."/>
            <person name="Howlett B.J."/>
            <person name="Kodira C."/>
            <person name="Kretschmer M."/>
            <person name="Lappartient A."/>
            <person name="Leroch M."/>
            <person name="Levis C."/>
            <person name="Mauceli E."/>
            <person name="Neuveglise C."/>
            <person name="Oeser B."/>
            <person name="Pearson M."/>
            <person name="Poulain J."/>
            <person name="Poussereau N."/>
            <person name="Quesneville H."/>
            <person name="Rascle C."/>
            <person name="Schumacher J."/>
            <person name="Segurens B."/>
            <person name="Sexton A."/>
            <person name="Silva E."/>
            <person name="Sirven C."/>
            <person name="Soanes D.M."/>
            <person name="Talbot N.J."/>
            <person name="Templeton M."/>
            <person name="Yandava C."/>
            <person name="Yarden O."/>
            <person name="Zeng Q."/>
            <person name="Rollins J.A."/>
            <person name="Lebrun M.H."/>
            <person name="Dickman M."/>
        </authorList>
    </citation>
    <scope>NUCLEOTIDE SEQUENCE [LARGE SCALE GENOMIC DNA]</scope>
    <source>
        <strain evidence="1 2">B05.10</strain>
    </source>
</reference>
<keyword evidence="2" id="KW-1185">Reference proteome</keyword>
<dbReference type="EMBL" id="CP009808">
    <property type="protein sequence ID" value="ATZ48825.1"/>
    <property type="molecule type" value="Genomic_DNA"/>
</dbReference>
<dbReference type="KEGG" id="bfu:BCIN_04g00480"/>
<dbReference type="VEuPathDB" id="FungiDB:Bcin04g00480"/>
<evidence type="ECO:0000313" key="1">
    <source>
        <dbReference type="EMBL" id="ATZ48825.1"/>
    </source>
</evidence>
<dbReference type="AlphaFoldDB" id="A0A384JE00"/>
<reference evidence="1 2" key="2">
    <citation type="journal article" date="2012" name="Eukaryot. Cell">
        <title>Genome update of Botrytis cinerea strains B05.10 and T4.</title>
        <authorList>
            <person name="Staats M."/>
            <person name="van Kan J.A."/>
        </authorList>
    </citation>
    <scope>NUCLEOTIDE SEQUENCE [LARGE SCALE GENOMIC DNA]</scope>
    <source>
        <strain evidence="1 2">B05.10</strain>
    </source>
</reference>
<name>A0A384JE00_BOTFB</name>